<evidence type="ECO:0000313" key="2">
    <source>
        <dbReference type="Proteomes" id="UP001139311"/>
    </source>
</evidence>
<reference evidence="1" key="1">
    <citation type="submission" date="2021-10" db="EMBL/GenBank/DDBJ databases">
        <title>Roseicella aerolatum sp. nov., isolated from aerosols of e-waste dismantling site.</title>
        <authorList>
            <person name="Qin T."/>
        </authorList>
    </citation>
    <scope>NUCLEOTIDE SEQUENCE</scope>
    <source>
        <strain evidence="1">GB24</strain>
    </source>
</reference>
<gene>
    <name evidence="1" type="ORF">LHA35_11810</name>
</gene>
<name>A0A9X1IDV3_9PROT</name>
<protein>
    <submittedName>
        <fullName evidence="1">Uncharacterized protein</fullName>
    </submittedName>
</protein>
<organism evidence="1 2">
    <name type="scientific">Roseicella aerolata</name>
    <dbReference type="NCBI Taxonomy" id="2883479"/>
    <lineage>
        <taxon>Bacteria</taxon>
        <taxon>Pseudomonadati</taxon>
        <taxon>Pseudomonadota</taxon>
        <taxon>Alphaproteobacteria</taxon>
        <taxon>Acetobacterales</taxon>
        <taxon>Roseomonadaceae</taxon>
        <taxon>Roseicella</taxon>
    </lineage>
</organism>
<accession>A0A9X1IDV3</accession>
<dbReference type="EMBL" id="JAJAQI010000015">
    <property type="protein sequence ID" value="MCB4822421.1"/>
    <property type="molecule type" value="Genomic_DNA"/>
</dbReference>
<comment type="caution">
    <text evidence="1">The sequence shown here is derived from an EMBL/GenBank/DDBJ whole genome shotgun (WGS) entry which is preliminary data.</text>
</comment>
<keyword evidence="2" id="KW-1185">Reference proteome</keyword>
<dbReference type="Proteomes" id="UP001139311">
    <property type="component" value="Unassembled WGS sequence"/>
</dbReference>
<proteinExistence type="predicted"/>
<dbReference type="AlphaFoldDB" id="A0A9X1IDV3"/>
<sequence length="87" mass="9331">MASLPEPEEALLRDLARAVARHRRAGGVLDDLPAGQRALLQAMNAPQREVFMAELAAAEAEAGRNGLRSMLGRWQARRAATAPEEGA</sequence>
<dbReference type="RefSeq" id="WP_226608470.1">
    <property type="nucleotide sequence ID" value="NZ_JAJAQI010000015.1"/>
</dbReference>
<evidence type="ECO:0000313" key="1">
    <source>
        <dbReference type="EMBL" id="MCB4822421.1"/>
    </source>
</evidence>